<dbReference type="PANTHER" id="PTHR38099:SF1">
    <property type="entry name" value="LARGE RIBOSOMAL RNA SUBUNIT ACCUMULATION PROTEIN YCED"/>
    <property type="match status" value="1"/>
</dbReference>
<protein>
    <recommendedName>
        <fullName evidence="3">Large ribosomal RNA subunit accumulation protein YceD</fullName>
    </recommendedName>
    <alternativeName>
        <fullName evidence="5">23S rRNA accumulation protein YceD</fullName>
    </alternativeName>
</protein>
<evidence type="ECO:0000256" key="3">
    <source>
        <dbReference type="ARBA" id="ARBA00015716"/>
    </source>
</evidence>
<evidence type="ECO:0000313" key="7">
    <source>
        <dbReference type="Proteomes" id="UP000095401"/>
    </source>
</evidence>
<dbReference type="Pfam" id="PF02620">
    <property type="entry name" value="YceD"/>
    <property type="match status" value="1"/>
</dbReference>
<proteinExistence type="inferred from homology"/>
<reference evidence="7" key="1">
    <citation type="submission" date="2016-09" db="EMBL/GenBank/DDBJ databases">
        <title>Acidihalobacter prosperus F5.</title>
        <authorList>
            <person name="Khaleque H.N."/>
            <person name="Ramsay J.P."/>
            <person name="Kaksonen A.H."/>
            <person name="Boxall N.J."/>
            <person name="Watkin E.L.J."/>
        </authorList>
    </citation>
    <scope>NUCLEOTIDE SEQUENCE [LARGE SCALE GENOMIC DNA]</scope>
    <source>
        <strain evidence="7">F5</strain>
    </source>
</reference>
<comment type="similarity">
    <text evidence="2">Belongs to the DUF177 domain family.</text>
</comment>
<name>A0A1D8INJ1_9GAMM</name>
<evidence type="ECO:0000256" key="2">
    <source>
        <dbReference type="ARBA" id="ARBA00010740"/>
    </source>
</evidence>
<keyword evidence="4" id="KW-0690">Ribosome biogenesis</keyword>
<accession>A0A1D8INJ1</accession>
<organism evidence="6 7">
    <name type="scientific">Acidihalobacter yilgarnensis</name>
    <dbReference type="NCBI Taxonomy" id="2819280"/>
    <lineage>
        <taxon>Bacteria</taxon>
        <taxon>Pseudomonadati</taxon>
        <taxon>Pseudomonadota</taxon>
        <taxon>Gammaproteobacteria</taxon>
        <taxon>Chromatiales</taxon>
        <taxon>Ectothiorhodospiraceae</taxon>
        <taxon>Acidihalobacter</taxon>
    </lineage>
</organism>
<evidence type="ECO:0000256" key="5">
    <source>
        <dbReference type="ARBA" id="ARBA00031841"/>
    </source>
</evidence>
<evidence type="ECO:0000256" key="4">
    <source>
        <dbReference type="ARBA" id="ARBA00022517"/>
    </source>
</evidence>
<keyword evidence="7" id="KW-1185">Reference proteome</keyword>
<dbReference type="KEGG" id="aprs:BI364_08475"/>
<dbReference type="PANTHER" id="PTHR38099">
    <property type="entry name" value="LARGE RIBOSOMAL RNA SUBUNIT ACCUMULATION PROTEIN YCED"/>
    <property type="match status" value="1"/>
</dbReference>
<gene>
    <name evidence="6" type="ORF">BI364_08475</name>
</gene>
<sequence length="174" mass="19644">MSDKLPQRIDPFRAAEQGRELRGRVPIGQMPRLLAATVSAADDGIEVGFRFVRDEAQRPFVELDCRAILTLRCERCLGRVDFTLELRQRLALVGASPGLDEMDEDTLSVDEDGLFLRDLLEDEILLGLPLIPRHTALTECDQENIAWLARSEFDETPTPKRAANPFDVLRTLKD</sequence>
<dbReference type="Proteomes" id="UP000095401">
    <property type="component" value="Chromosome"/>
</dbReference>
<dbReference type="InterPro" id="IPR039255">
    <property type="entry name" value="YceD_bac"/>
</dbReference>
<dbReference type="GO" id="GO:0042254">
    <property type="term" value="P:ribosome biogenesis"/>
    <property type="evidence" value="ECO:0007669"/>
    <property type="project" value="UniProtKB-KW"/>
</dbReference>
<evidence type="ECO:0000256" key="1">
    <source>
        <dbReference type="ARBA" id="ARBA00002868"/>
    </source>
</evidence>
<comment type="function">
    <text evidence="1">Plays a role in synthesis, processing and/or stability of 23S rRNA.</text>
</comment>
<dbReference type="RefSeq" id="WP_070078371.1">
    <property type="nucleotide sequence ID" value="NZ_CP017415.1"/>
</dbReference>
<dbReference type="GO" id="GO:0005829">
    <property type="term" value="C:cytosol"/>
    <property type="evidence" value="ECO:0007669"/>
    <property type="project" value="TreeGrafter"/>
</dbReference>
<dbReference type="InterPro" id="IPR003772">
    <property type="entry name" value="YceD"/>
</dbReference>
<dbReference type="AlphaFoldDB" id="A0A1D8INJ1"/>
<dbReference type="EMBL" id="CP017415">
    <property type="protein sequence ID" value="AOU97995.1"/>
    <property type="molecule type" value="Genomic_DNA"/>
</dbReference>
<evidence type="ECO:0000313" key="6">
    <source>
        <dbReference type="EMBL" id="AOU97995.1"/>
    </source>
</evidence>